<dbReference type="CDD" id="cd01301">
    <property type="entry name" value="rDP_like"/>
    <property type="match status" value="1"/>
</dbReference>
<dbReference type="Proteomes" id="UP001390339">
    <property type="component" value="Unassembled WGS sequence"/>
</dbReference>
<dbReference type="EMBL" id="JAPCWZ010000007">
    <property type="protein sequence ID" value="KAK8856634.1"/>
    <property type="molecule type" value="Genomic_DNA"/>
</dbReference>
<keyword evidence="2" id="KW-0862">Zinc</keyword>
<name>A0ABR2I2L0_9PEZI</name>
<sequence>MCFASNLTLPFIPPRKHFVIRIVPQHRRIMADEESIKVRAERLLADVPLIDGHNDFPYMIRGWFQNQVGGADFNIDTMPIGQTDLQRLRRGKLGGQFWSAFVPCSTDTLAPLRDTLQQIDLLHLMFGKWPHVFGFVDKAADILPTFKSGRLVSMIGIEGLHSTAESYSALRMFHRLGVRYATLCHNKGNSYCDSATSDSNHDGLSTEGVKVVREMNRIGMIVDLSHTSNKAQIDVLRVSKAPVMFSHSSCYSLCPSPRNVTDEVLSLLKANNGLIMICFLPNLLVCCDHTSVAKADTPAAVATVSSVVDHIIHVGTTIGYEHAGIGSDFDGMLKGPEGLDDVSSYPSIVTELLSRGVSEEDVKLVMGLNVIRLLEEVELVSQRSQADESWEVPCDEITPPWTTEQRALLVATGEGRAKSGKSEGK</sequence>
<accession>A0ABR2I2L0</accession>
<comment type="catalytic activity">
    <reaction evidence="2">
        <text>an L-aminoacyl-L-amino acid + H2O = 2 an L-alpha-amino acid</text>
        <dbReference type="Rhea" id="RHEA:48940"/>
        <dbReference type="ChEBI" id="CHEBI:15377"/>
        <dbReference type="ChEBI" id="CHEBI:59869"/>
        <dbReference type="ChEBI" id="CHEBI:77460"/>
        <dbReference type="EC" id="3.4.13.19"/>
    </reaction>
</comment>
<comment type="similarity">
    <text evidence="2">Belongs to the metallo-dependent hydrolases superfamily. Peptidase M19 family.</text>
</comment>
<dbReference type="InterPro" id="IPR032466">
    <property type="entry name" value="Metal_Hydrolase"/>
</dbReference>
<keyword evidence="1 2" id="KW-0224">Dipeptidase</keyword>
<keyword evidence="2" id="KW-0479">Metal-binding</keyword>
<dbReference type="InterPro" id="IPR008257">
    <property type="entry name" value="Pept_M19"/>
</dbReference>
<dbReference type="EC" id="3.4.13.19" evidence="2"/>
<dbReference type="Gene3D" id="3.20.20.140">
    <property type="entry name" value="Metal-dependent hydrolases"/>
    <property type="match status" value="1"/>
</dbReference>
<evidence type="ECO:0000256" key="2">
    <source>
        <dbReference type="RuleBase" id="RU341113"/>
    </source>
</evidence>
<evidence type="ECO:0000313" key="4">
    <source>
        <dbReference type="Proteomes" id="UP001390339"/>
    </source>
</evidence>
<reference evidence="3 4" key="1">
    <citation type="journal article" date="2024" name="IMA Fungus">
        <title>Apiospora arundinis, a panoply of carbohydrate-active enzymes and secondary metabolites.</title>
        <authorList>
            <person name="Sorensen T."/>
            <person name="Petersen C."/>
            <person name="Muurmann A.T."/>
            <person name="Christiansen J.V."/>
            <person name="Brundto M.L."/>
            <person name="Overgaard C.K."/>
            <person name="Boysen A.T."/>
            <person name="Wollenberg R.D."/>
            <person name="Larsen T.O."/>
            <person name="Sorensen J.L."/>
            <person name="Nielsen K.L."/>
            <person name="Sondergaard T.E."/>
        </authorList>
    </citation>
    <scope>NUCLEOTIDE SEQUENCE [LARGE SCALE GENOMIC DNA]</scope>
    <source>
        <strain evidence="3 4">AAU 773</strain>
    </source>
</reference>
<dbReference type="PROSITE" id="PS51365">
    <property type="entry name" value="RENAL_DIPEPTIDASE_2"/>
    <property type="match status" value="1"/>
</dbReference>
<comment type="caution">
    <text evidence="3">The sequence shown here is derived from an EMBL/GenBank/DDBJ whole genome shotgun (WGS) entry which is preliminary data.</text>
</comment>
<evidence type="ECO:0000313" key="3">
    <source>
        <dbReference type="EMBL" id="KAK8856634.1"/>
    </source>
</evidence>
<dbReference type="PANTHER" id="PTHR10443">
    <property type="entry name" value="MICROSOMAL DIPEPTIDASE"/>
    <property type="match status" value="1"/>
</dbReference>
<keyword evidence="2" id="KW-0645">Protease</keyword>
<comment type="cofactor">
    <cofactor evidence="2">
        <name>Zn(2+)</name>
        <dbReference type="ChEBI" id="CHEBI:29105"/>
    </cofactor>
</comment>
<evidence type="ECO:0000256" key="1">
    <source>
        <dbReference type="ARBA" id="ARBA00022997"/>
    </source>
</evidence>
<gene>
    <name evidence="3" type="ORF">PGQ11_012546</name>
</gene>
<keyword evidence="2" id="KW-0378">Hydrolase</keyword>
<keyword evidence="2" id="KW-0482">Metalloprotease</keyword>
<organism evidence="3 4">
    <name type="scientific">Apiospora arundinis</name>
    <dbReference type="NCBI Taxonomy" id="335852"/>
    <lineage>
        <taxon>Eukaryota</taxon>
        <taxon>Fungi</taxon>
        <taxon>Dikarya</taxon>
        <taxon>Ascomycota</taxon>
        <taxon>Pezizomycotina</taxon>
        <taxon>Sordariomycetes</taxon>
        <taxon>Xylariomycetidae</taxon>
        <taxon>Amphisphaeriales</taxon>
        <taxon>Apiosporaceae</taxon>
        <taxon>Apiospora</taxon>
    </lineage>
</organism>
<dbReference type="Pfam" id="PF01244">
    <property type="entry name" value="Peptidase_M19"/>
    <property type="match status" value="1"/>
</dbReference>
<dbReference type="PANTHER" id="PTHR10443:SF12">
    <property type="entry name" value="DIPEPTIDASE"/>
    <property type="match status" value="1"/>
</dbReference>
<dbReference type="SUPFAM" id="SSF51556">
    <property type="entry name" value="Metallo-dependent hydrolases"/>
    <property type="match status" value="1"/>
</dbReference>
<proteinExistence type="inferred from homology"/>
<keyword evidence="4" id="KW-1185">Reference proteome</keyword>
<protein>
    <recommendedName>
        <fullName evidence="2">Dipeptidase</fullName>
        <ecNumber evidence="2">3.4.13.19</ecNumber>
    </recommendedName>
</protein>